<accession>A0A7C9HSB8</accession>
<dbReference type="Gene3D" id="1.10.10.10">
    <property type="entry name" value="Winged helix-like DNA-binding domain superfamily/Winged helix DNA-binding domain"/>
    <property type="match status" value="1"/>
</dbReference>
<gene>
    <name evidence="2" type="ORF">GO986_12030</name>
</gene>
<name>A0A7C9HSB8_9DEIO</name>
<dbReference type="Pfam" id="PF03551">
    <property type="entry name" value="PadR"/>
    <property type="match status" value="1"/>
</dbReference>
<evidence type="ECO:0000259" key="1">
    <source>
        <dbReference type="Pfam" id="PF03551"/>
    </source>
</evidence>
<organism evidence="2 3">
    <name type="scientific">Deinococcus arboris</name>
    <dbReference type="NCBI Taxonomy" id="2682977"/>
    <lineage>
        <taxon>Bacteria</taxon>
        <taxon>Thermotogati</taxon>
        <taxon>Deinococcota</taxon>
        <taxon>Deinococci</taxon>
        <taxon>Deinococcales</taxon>
        <taxon>Deinococcaceae</taxon>
        <taxon>Deinococcus</taxon>
    </lineage>
</organism>
<dbReference type="InterPro" id="IPR005149">
    <property type="entry name" value="Tscrpt_reg_PadR_N"/>
</dbReference>
<feature type="domain" description="Transcription regulator PadR N-terminal" evidence="1">
    <location>
        <begin position="36"/>
        <end position="80"/>
    </location>
</feature>
<keyword evidence="3" id="KW-1185">Reference proteome</keyword>
<evidence type="ECO:0000313" key="3">
    <source>
        <dbReference type="Proteomes" id="UP000483286"/>
    </source>
</evidence>
<sequence>MGTERATLNDMKLVRHLYDDLEAEHYGLALGRKSGLSTAALYTSLARLERMGWVVARWEDIDPVSAGRPARKYFRLTETGITGYQTNLQALTSPALRGKLI</sequence>
<dbReference type="EMBL" id="WQLB01000015">
    <property type="protein sequence ID" value="MVN87493.1"/>
    <property type="molecule type" value="Genomic_DNA"/>
</dbReference>
<dbReference type="Proteomes" id="UP000483286">
    <property type="component" value="Unassembled WGS sequence"/>
</dbReference>
<protein>
    <submittedName>
        <fullName evidence="2">PadR family transcriptional regulator</fullName>
    </submittedName>
</protein>
<comment type="caution">
    <text evidence="2">The sequence shown here is derived from an EMBL/GenBank/DDBJ whole genome shotgun (WGS) entry which is preliminary data.</text>
</comment>
<reference evidence="2 3" key="1">
    <citation type="submission" date="2019-12" db="EMBL/GenBank/DDBJ databases">
        <title>Deinococcus sp. HMF7620 Genome sequencing and assembly.</title>
        <authorList>
            <person name="Kang H."/>
            <person name="Kim H."/>
            <person name="Joh K."/>
        </authorList>
    </citation>
    <scope>NUCLEOTIDE SEQUENCE [LARGE SCALE GENOMIC DNA]</scope>
    <source>
        <strain evidence="2 3">HMF7620</strain>
    </source>
</reference>
<dbReference type="InterPro" id="IPR036390">
    <property type="entry name" value="WH_DNA-bd_sf"/>
</dbReference>
<dbReference type="SUPFAM" id="SSF46785">
    <property type="entry name" value="Winged helix' DNA-binding domain"/>
    <property type="match status" value="1"/>
</dbReference>
<evidence type="ECO:0000313" key="2">
    <source>
        <dbReference type="EMBL" id="MVN87493.1"/>
    </source>
</evidence>
<dbReference type="InterPro" id="IPR036388">
    <property type="entry name" value="WH-like_DNA-bd_sf"/>
</dbReference>
<proteinExistence type="predicted"/>
<dbReference type="AlphaFoldDB" id="A0A7C9HSB8"/>